<evidence type="ECO:0000313" key="4">
    <source>
        <dbReference type="Proteomes" id="UP000789508"/>
    </source>
</evidence>
<feature type="non-terminal residue" evidence="3">
    <location>
        <position position="103"/>
    </location>
</feature>
<feature type="compositionally biased region" description="Basic residues" evidence="1">
    <location>
        <begin position="39"/>
        <end position="52"/>
    </location>
</feature>
<organism evidence="3 4">
    <name type="scientific">Ambispora leptoticha</name>
    <dbReference type="NCBI Taxonomy" id="144679"/>
    <lineage>
        <taxon>Eukaryota</taxon>
        <taxon>Fungi</taxon>
        <taxon>Fungi incertae sedis</taxon>
        <taxon>Mucoromycota</taxon>
        <taxon>Glomeromycotina</taxon>
        <taxon>Glomeromycetes</taxon>
        <taxon>Archaeosporales</taxon>
        <taxon>Ambisporaceae</taxon>
        <taxon>Ambispora</taxon>
    </lineage>
</organism>
<dbReference type="Proteomes" id="UP000789508">
    <property type="component" value="Unassembled WGS sequence"/>
</dbReference>
<proteinExistence type="predicted"/>
<evidence type="ECO:0000313" key="3">
    <source>
        <dbReference type="EMBL" id="CAG8705524.1"/>
    </source>
</evidence>
<reference evidence="3" key="1">
    <citation type="submission" date="2021-06" db="EMBL/GenBank/DDBJ databases">
        <authorList>
            <person name="Kallberg Y."/>
            <person name="Tangrot J."/>
            <person name="Rosling A."/>
        </authorList>
    </citation>
    <scope>NUCLEOTIDE SEQUENCE</scope>
    <source>
        <strain evidence="3">FL130A</strain>
    </source>
</reference>
<dbReference type="Pfam" id="PF09750">
    <property type="entry name" value="DRY_EERY"/>
    <property type="match status" value="1"/>
</dbReference>
<gene>
    <name evidence="3" type="ORF">ALEPTO_LOCUS11727</name>
</gene>
<accession>A0A9N9HTJ6</accession>
<feature type="compositionally biased region" description="Basic and acidic residues" evidence="1">
    <location>
        <begin position="16"/>
        <end position="26"/>
    </location>
</feature>
<comment type="caution">
    <text evidence="3">The sequence shown here is derived from an EMBL/GenBank/DDBJ whole genome shotgun (WGS) entry which is preliminary data.</text>
</comment>
<dbReference type="InterPro" id="IPR019147">
    <property type="entry name" value="SWAP_N_domain"/>
</dbReference>
<dbReference type="AlphaFoldDB" id="A0A9N9HTJ6"/>
<feature type="region of interest" description="Disordered" evidence="1">
    <location>
        <begin position="1"/>
        <end position="57"/>
    </location>
</feature>
<feature type="domain" description="Suppressor of white apricot N-terminal" evidence="2">
    <location>
        <begin position="62"/>
        <end position="95"/>
    </location>
</feature>
<protein>
    <submittedName>
        <fullName evidence="3">5178_t:CDS:1</fullName>
    </submittedName>
</protein>
<dbReference type="OrthoDB" id="447637at2759"/>
<name>A0A9N9HTJ6_9GLOM</name>
<keyword evidence="4" id="KW-1185">Reference proteome</keyword>
<dbReference type="EMBL" id="CAJVPS010020811">
    <property type="protein sequence ID" value="CAG8705524.1"/>
    <property type="molecule type" value="Genomic_DNA"/>
</dbReference>
<feature type="non-terminal residue" evidence="3">
    <location>
        <position position="1"/>
    </location>
</feature>
<sequence>MSTPMFFSETLLPEKPSSHEEKDKFEGGPPTRVSSANRVRARRNRHQRKKQRTSSPPDYEDFLVFGYEAKAFRDDEMAKKINDGELLIPWRGEETTENRILLD</sequence>
<evidence type="ECO:0000256" key="1">
    <source>
        <dbReference type="SAM" id="MobiDB-lite"/>
    </source>
</evidence>
<evidence type="ECO:0000259" key="2">
    <source>
        <dbReference type="Pfam" id="PF09750"/>
    </source>
</evidence>